<dbReference type="KEGG" id="ptm:GSPATT00006335001"/>
<dbReference type="RefSeq" id="XP_001433233.1">
    <property type="nucleotide sequence ID" value="XM_001433196.1"/>
</dbReference>
<dbReference type="Proteomes" id="UP000000600">
    <property type="component" value="Unassembled WGS sequence"/>
</dbReference>
<dbReference type="HOGENOM" id="CLU_592457_0_0_1"/>
<organism evidence="1 2">
    <name type="scientific">Paramecium tetraurelia</name>
    <dbReference type="NCBI Taxonomy" id="5888"/>
    <lineage>
        <taxon>Eukaryota</taxon>
        <taxon>Sar</taxon>
        <taxon>Alveolata</taxon>
        <taxon>Ciliophora</taxon>
        <taxon>Intramacronucleata</taxon>
        <taxon>Oligohymenophorea</taxon>
        <taxon>Peniculida</taxon>
        <taxon>Parameciidae</taxon>
        <taxon>Paramecium</taxon>
    </lineage>
</organism>
<dbReference type="OrthoDB" id="310057at2759"/>
<evidence type="ECO:0000313" key="1">
    <source>
        <dbReference type="EMBL" id="CAK65836.1"/>
    </source>
</evidence>
<evidence type="ECO:0000313" key="2">
    <source>
        <dbReference type="Proteomes" id="UP000000600"/>
    </source>
</evidence>
<protein>
    <submittedName>
        <fullName evidence="1">Uncharacterized protein</fullName>
    </submittedName>
</protein>
<dbReference type="InParanoid" id="A0C4W9"/>
<dbReference type="AlphaFoldDB" id="A0C4W9"/>
<reference evidence="1 2" key="1">
    <citation type="journal article" date="2006" name="Nature">
        <title>Global trends of whole-genome duplications revealed by the ciliate Paramecium tetraurelia.</title>
        <authorList>
            <consortium name="Genoscope"/>
            <person name="Aury J.-M."/>
            <person name="Jaillon O."/>
            <person name="Duret L."/>
            <person name="Noel B."/>
            <person name="Jubin C."/>
            <person name="Porcel B.M."/>
            <person name="Segurens B."/>
            <person name="Daubin V."/>
            <person name="Anthouard V."/>
            <person name="Aiach N."/>
            <person name="Arnaiz O."/>
            <person name="Billaut A."/>
            <person name="Beisson J."/>
            <person name="Blanc I."/>
            <person name="Bouhouche K."/>
            <person name="Camara F."/>
            <person name="Duharcourt S."/>
            <person name="Guigo R."/>
            <person name="Gogendeau D."/>
            <person name="Katinka M."/>
            <person name="Keller A.-M."/>
            <person name="Kissmehl R."/>
            <person name="Klotz C."/>
            <person name="Koll F."/>
            <person name="Le Moue A."/>
            <person name="Lepere C."/>
            <person name="Malinsky S."/>
            <person name="Nowacki M."/>
            <person name="Nowak J.K."/>
            <person name="Plattner H."/>
            <person name="Poulain J."/>
            <person name="Ruiz F."/>
            <person name="Serrano V."/>
            <person name="Zagulski M."/>
            <person name="Dessen P."/>
            <person name="Betermier M."/>
            <person name="Weissenbach J."/>
            <person name="Scarpelli C."/>
            <person name="Schachter V."/>
            <person name="Sperling L."/>
            <person name="Meyer E."/>
            <person name="Cohen J."/>
            <person name="Wincker P."/>
        </authorList>
    </citation>
    <scope>NUCLEOTIDE SEQUENCE [LARGE SCALE GENOMIC DNA]</scope>
    <source>
        <strain evidence="1 2">Stock d4-2</strain>
    </source>
</reference>
<name>A0C4W9_PARTE</name>
<gene>
    <name evidence="1" type="ORF">GSPATT00006335001</name>
</gene>
<dbReference type="OMA" id="LENIWIY"/>
<dbReference type="GeneID" id="5019018"/>
<keyword evidence="2" id="KW-1185">Reference proteome</keyword>
<dbReference type="EMBL" id="CT868041">
    <property type="protein sequence ID" value="CAK65836.1"/>
    <property type="molecule type" value="Genomic_DNA"/>
</dbReference>
<proteinExistence type="predicted"/>
<accession>A0C4W9</accession>
<sequence>MQGLQTIYKFTYPKKQPLPEVHFICKREDENCFFYQLEASNYISLDVLLKAYLTQIIRLSIGQCLILIKLIYEKVIEVYRKEGKTLPKITLENIWIYTDNGFSGEIRPQKSMKIIFLNYQDENVSIEENLNQLQFINRKIKTICAKTEFKIRAIDGKNSHLIQQITNVIDDMFYDIEMCLYQSPKEIKDRIKKYVNEDTQETDYEYLQVDEVSYIQKNFENVIKKLNEIFKVDCQNELQLHRKLLTWQQTLFDEFIETTWDRQGYEIIMRILDNFEDKIKNDENMTTEIFHKFFRKLEEQGFLNFNSKKLLTSSEIKFNRELTLSLQNEKSNREKQEKDKDVLVGGIEQMFAERVLEEKEDANDFAQFKLKKPIRDKNLIILKDFYKQNAQNRYKLFDRFYYTINFEEKWTNYIKVEVLPREKKTIQVDDEQLDKTLTPLFEKLLRENKIGRNNQEEKPKYI</sequence>